<name>A0A9P7N301_9HYPO</name>
<feature type="signal peptide" evidence="1">
    <location>
        <begin position="1"/>
        <end position="19"/>
    </location>
</feature>
<dbReference type="OrthoDB" id="4802779at2759"/>
<evidence type="ECO:0000313" key="2">
    <source>
        <dbReference type="EMBL" id="KAG5986905.1"/>
    </source>
</evidence>
<sequence>MRFSAALLSIFVALAAARGHKECACHSYTDAQGWHYDWELTKWTCLHDFQGRATYDHGSGRCIAHPRAQIDGDRFETDCIQNGVKDGYRRFNHDGSVNSYGPPILVGGAYSMCQRP</sequence>
<accession>A0A9P7N301</accession>
<dbReference type="EMBL" id="SRPW01003468">
    <property type="protein sequence ID" value="KAG5986905.1"/>
    <property type="molecule type" value="Genomic_DNA"/>
</dbReference>
<reference evidence="2" key="1">
    <citation type="journal article" date="2020" name="bioRxiv">
        <title>Whole genome comparisons of ergot fungi reveals the divergence and evolution of species within the genus Claviceps are the result of varying mechanisms driving genome evolution and host range expansion.</title>
        <authorList>
            <person name="Wyka S.A."/>
            <person name="Mondo S.J."/>
            <person name="Liu M."/>
            <person name="Dettman J."/>
            <person name="Nalam V."/>
            <person name="Broders K.D."/>
        </authorList>
    </citation>
    <scope>NUCLEOTIDE SEQUENCE</scope>
    <source>
        <strain evidence="2">CCC 602</strain>
    </source>
</reference>
<evidence type="ECO:0008006" key="4">
    <source>
        <dbReference type="Google" id="ProtNLM"/>
    </source>
</evidence>
<keyword evidence="3" id="KW-1185">Reference proteome</keyword>
<evidence type="ECO:0000256" key="1">
    <source>
        <dbReference type="SAM" id="SignalP"/>
    </source>
</evidence>
<protein>
    <recommendedName>
        <fullName evidence="4">Cyanovirin-N domain-containing protein</fullName>
    </recommendedName>
</protein>
<dbReference type="Proteomes" id="UP000748025">
    <property type="component" value="Unassembled WGS sequence"/>
</dbReference>
<feature type="chain" id="PRO_5040511905" description="Cyanovirin-N domain-containing protein" evidence="1">
    <location>
        <begin position="20"/>
        <end position="116"/>
    </location>
</feature>
<gene>
    <name evidence="2" type="ORF">E4U43_005300</name>
</gene>
<comment type="caution">
    <text evidence="2">The sequence shown here is derived from an EMBL/GenBank/DDBJ whole genome shotgun (WGS) entry which is preliminary data.</text>
</comment>
<proteinExistence type="predicted"/>
<organism evidence="2 3">
    <name type="scientific">Claviceps pusilla</name>
    <dbReference type="NCBI Taxonomy" id="123648"/>
    <lineage>
        <taxon>Eukaryota</taxon>
        <taxon>Fungi</taxon>
        <taxon>Dikarya</taxon>
        <taxon>Ascomycota</taxon>
        <taxon>Pezizomycotina</taxon>
        <taxon>Sordariomycetes</taxon>
        <taxon>Hypocreomycetidae</taxon>
        <taxon>Hypocreales</taxon>
        <taxon>Clavicipitaceae</taxon>
        <taxon>Claviceps</taxon>
    </lineage>
</organism>
<evidence type="ECO:0000313" key="3">
    <source>
        <dbReference type="Proteomes" id="UP000748025"/>
    </source>
</evidence>
<dbReference type="AlphaFoldDB" id="A0A9P7N301"/>
<keyword evidence="1" id="KW-0732">Signal</keyword>